<evidence type="ECO:0000313" key="2">
    <source>
        <dbReference type="Proteomes" id="UP000828941"/>
    </source>
</evidence>
<sequence>MPSKLRKALGAVKDQTSISLAKVSNAANLQVTILKATTHDEIPIEERYLNEILEAVSSNKVYAAVCANSIGKRIGKTRNWVVAIKSLMLILRIFQDGDPHFPREIFHQMKKGAKILNLSGFKDDSSSCPWDYTVFVRTFALYLDERLDCFLTGKLQRRFTYFNQTRGRHHGEKRSVEPGIKDMKPTMLLDKISYWQRLLDRAICTNPTGPARTNRLVRISLYSILQESFVLYKDISDGLAVLLDSFFQLPYQASVKAFQACVKSSKQFDELNSFYSLCTCLGIGRTSEYPSVQKVSEELMETLREFLKDQAPLPANNNGYHSSLSKQLSLPNQRDSSSSYGTPERFFDARSKIGSKCTSLEDLMYATDAGISPSRSIESHDDGYDTANDSESSQSFQKSRSSLEMVSLDSSPQVEKQKKMEEKKQKNATLDSKNGSRDGWEIVLANTVTKPEQNSNESDPFVVPTLFDQYNPFLEDVATANVAPSTPTFSTAGNQADFTDLFDSAPTFQAVAPEFSAQKSIEPTMAPTFDVQSSGFDPNLALNISDLNPNGMAMVPTFNAETEKAPTFHVQNPNRLTAAHSTPTFPVHYFNEMSMAPTFNAEAPEDNGWSQTFHGHNANMMSTAPTFSIQNLNMTMAEPAFRTRHLHRTMTEPTFDAQNRDKILVPPAFHAQNFGGGIAAAPTFSVKDSNYTTSIEEDPFGPWPSAMANQHASGSVLLQQKMWLEQQNKIIAKRMA</sequence>
<gene>
    <name evidence="1" type="ORF">L6164_031474</name>
</gene>
<organism evidence="1 2">
    <name type="scientific">Bauhinia variegata</name>
    <name type="common">Purple orchid tree</name>
    <name type="synonym">Phanera variegata</name>
    <dbReference type="NCBI Taxonomy" id="167791"/>
    <lineage>
        <taxon>Eukaryota</taxon>
        <taxon>Viridiplantae</taxon>
        <taxon>Streptophyta</taxon>
        <taxon>Embryophyta</taxon>
        <taxon>Tracheophyta</taxon>
        <taxon>Spermatophyta</taxon>
        <taxon>Magnoliopsida</taxon>
        <taxon>eudicotyledons</taxon>
        <taxon>Gunneridae</taxon>
        <taxon>Pentapetalae</taxon>
        <taxon>rosids</taxon>
        <taxon>fabids</taxon>
        <taxon>Fabales</taxon>
        <taxon>Fabaceae</taxon>
        <taxon>Cercidoideae</taxon>
        <taxon>Cercideae</taxon>
        <taxon>Bauhiniinae</taxon>
        <taxon>Bauhinia</taxon>
    </lineage>
</organism>
<dbReference type="EMBL" id="CM039437">
    <property type="protein sequence ID" value="KAI4308394.1"/>
    <property type="molecule type" value="Genomic_DNA"/>
</dbReference>
<protein>
    <submittedName>
        <fullName evidence="1">Uncharacterized protein</fullName>
    </submittedName>
</protein>
<evidence type="ECO:0000313" key="1">
    <source>
        <dbReference type="EMBL" id="KAI4308394.1"/>
    </source>
</evidence>
<dbReference type="Proteomes" id="UP000828941">
    <property type="component" value="Chromosome 12"/>
</dbReference>
<name>A0ACB9LFJ4_BAUVA</name>
<comment type="caution">
    <text evidence="1">The sequence shown here is derived from an EMBL/GenBank/DDBJ whole genome shotgun (WGS) entry which is preliminary data.</text>
</comment>
<reference evidence="1 2" key="1">
    <citation type="journal article" date="2022" name="DNA Res.">
        <title>Chromosomal-level genome assembly of the orchid tree Bauhinia variegata (Leguminosae; Cercidoideae) supports the allotetraploid origin hypothesis of Bauhinia.</title>
        <authorList>
            <person name="Zhong Y."/>
            <person name="Chen Y."/>
            <person name="Zheng D."/>
            <person name="Pang J."/>
            <person name="Liu Y."/>
            <person name="Luo S."/>
            <person name="Meng S."/>
            <person name="Qian L."/>
            <person name="Wei D."/>
            <person name="Dai S."/>
            <person name="Zhou R."/>
        </authorList>
    </citation>
    <scope>NUCLEOTIDE SEQUENCE [LARGE SCALE GENOMIC DNA]</scope>
    <source>
        <strain evidence="1">BV-YZ2020</strain>
    </source>
</reference>
<keyword evidence="2" id="KW-1185">Reference proteome</keyword>
<proteinExistence type="predicted"/>
<accession>A0ACB9LFJ4</accession>